<sequence>MAALLLIATPCSTLNGHTHTHERALSRTVSHTEARLLAGWSDSGRIDPSFTPYAHRIMATFALLTGGWLEAG</sequence>
<reference evidence="1" key="1">
    <citation type="submission" date="2018-01" db="EMBL/GenBank/DDBJ databases">
        <title>An insight into the sialome of Amazonian anophelines.</title>
        <authorList>
            <person name="Ribeiro J.M."/>
            <person name="Scarpassa V."/>
            <person name="Calvo E."/>
        </authorList>
    </citation>
    <scope>NUCLEOTIDE SEQUENCE</scope>
    <source>
        <tissue evidence="1">Salivary glands</tissue>
    </source>
</reference>
<evidence type="ECO:0000313" key="1">
    <source>
        <dbReference type="EMBL" id="MBW63461.1"/>
    </source>
</evidence>
<accession>A0A2M4CE64</accession>
<dbReference type="EMBL" id="GGFJ01014320">
    <property type="protein sequence ID" value="MBW63461.1"/>
    <property type="molecule type" value="Transcribed_RNA"/>
</dbReference>
<organism evidence="1">
    <name type="scientific">Anopheles marajoara</name>
    <dbReference type="NCBI Taxonomy" id="58244"/>
    <lineage>
        <taxon>Eukaryota</taxon>
        <taxon>Metazoa</taxon>
        <taxon>Ecdysozoa</taxon>
        <taxon>Arthropoda</taxon>
        <taxon>Hexapoda</taxon>
        <taxon>Insecta</taxon>
        <taxon>Pterygota</taxon>
        <taxon>Neoptera</taxon>
        <taxon>Endopterygota</taxon>
        <taxon>Diptera</taxon>
        <taxon>Nematocera</taxon>
        <taxon>Culicoidea</taxon>
        <taxon>Culicidae</taxon>
        <taxon>Anophelinae</taxon>
        <taxon>Anopheles</taxon>
    </lineage>
</organism>
<proteinExistence type="predicted"/>
<dbReference type="AlphaFoldDB" id="A0A2M4CE64"/>
<name>A0A2M4CE64_9DIPT</name>
<protein>
    <submittedName>
        <fullName evidence="1">Putative secreted protein</fullName>
    </submittedName>
</protein>